<comment type="similarity">
    <text evidence="2">Belongs to the autoinducer-2 exporter (AI-2E) (TC 2.A.86) family.</text>
</comment>
<dbReference type="PANTHER" id="PTHR21716:SF67">
    <property type="entry name" value="TRANSPORT PROTEIN YDIK-RELATED"/>
    <property type="match status" value="1"/>
</dbReference>
<feature type="transmembrane region" description="Helical" evidence="8">
    <location>
        <begin position="214"/>
        <end position="236"/>
    </location>
</feature>
<keyword evidence="5 8" id="KW-0812">Transmembrane</keyword>
<evidence type="ECO:0000256" key="6">
    <source>
        <dbReference type="ARBA" id="ARBA00022989"/>
    </source>
</evidence>
<dbReference type="Pfam" id="PF01594">
    <property type="entry name" value="AI-2E_transport"/>
    <property type="match status" value="1"/>
</dbReference>
<accession>A0A068RB58</accession>
<evidence type="ECO:0000256" key="1">
    <source>
        <dbReference type="ARBA" id="ARBA00004651"/>
    </source>
</evidence>
<evidence type="ECO:0000256" key="8">
    <source>
        <dbReference type="SAM" id="Phobius"/>
    </source>
</evidence>
<keyword evidence="7 8" id="KW-0472">Membrane</keyword>
<dbReference type="GO" id="GO:0005886">
    <property type="term" value="C:plasma membrane"/>
    <property type="evidence" value="ECO:0007669"/>
    <property type="project" value="UniProtKB-SubCell"/>
</dbReference>
<keyword evidence="4" id="KW-1003">Cell membrane</keyword>
<feature type="transmembrane region" description="Helical" evidence="8">
    <location>
        <begin position="161"/>
        <end position="180"/>
    </location>
</feature>
<evidence type="ECO:0000256" key="7">
    <source>
        <dbReference type="ARBA" id="ARBA00023136"/>
    </source>
</evidence>
<feature type="transmembrane region" description="Helical" evidence="8">
    <location>
        <begin position="12"/>
        <end position="31"/>
    </location>
</feature>
<evidence type="ECO:0000256" key="4">
    <source>
        <dbReference type="ARBA" id="ARBA00022475"/>
    </source>
</evidence>
<dbReference type="PANTHER" id="PTHR21716">
    <property type="entry name" value="TRANSMEMBRANE PROTEIN"/>
    <property type="match status" value="1"/>
</dbReference>
<proteinExistence type="inferred from homology"/>
<dbReference type="AlphaFoldDB" id="A0A068RB58"/>
<keyword evidence="3" id="KW-0813">Transport</keyword>
<organism evidence="9">
    <name type="scientific">Serratia symbiotica SCt-VLC</name>
    <dbReference type="NCBI Taxonomy" id="1347341"/>
    <lineage>
        <taxon>Bacteria</taxon>
        <taxon>Pseudomonadati</taxon>
        <taxon>Pseudomonadota</taxon>
        <taxon>Gammaproteobacteria</taxon>
        <taxon>Enterobacterales</taxon>
        <taxon>Yersiniaceae</taxon>
        <taxon>Serratia</taxon>
        <taxon>Serratia symbiotica</taxon>
    </lineage>
</organism>
<evidence type="ECO:0000256" key="2">
    <source>
        <dbReference type="ARBA" id="ARBA00009773"/>
    </source>
</evidence>
<feature type="transmembrane region" description="Helical" evidence="8">
    <location>
        <begin position="278"/>
        <end position="296"/>
    </location>
</feature>
<keyword evidence="6 8" id="KW-1133">Transmembrane helix</keyword>
<evidence type="ECO:0000256" key="5">
    <source>
        <dbReference type="ARBA" id="ARBA00022692"/>
    </source>
</evidence>
<evidence type="ECO:0000256" key="3">
    <source>
        <dbReference type="ARBA" id="ARBA00022448"/>
    </source>
</evidence>
<dbReference type="EMBL" id="FR904232">
    <property type="protein sequence ID" value="CDG47749.1"/>
    <property type="molecule type" value="Genomic_DNA"/>
</dbReference>
<feature type="transmembrane region" description="Helical" evidence="8">
    <location>
        <begin position="308"/>
        <end position="337"/>
    </location>
</feature>
<reference evidence="9" key="1">
    <citation type="submission" date="2013-06" db="EMBL/GenBank/DDBJ databases">
        <authorList>
            <person name="Mazano-Marin A."/>
        </authorList>
    </citation>
    <scope>NUCLEOTIDE SEQUENCE</scope>
    <source>
        <strain evidence="9">SCt-VLC</strain>
    </source>
</reference>
<gene>
    <name evidence="9" type="primary">ydiK</name>
    <name evidence="9" type="ORF">SCTVLC_1020</name>
</gene>
<name>A0A068RB58_9GAMM</name>
<feature type="transmembrane region" description="Helical" evidence="8">
    <location>
        <begin position="65"/>
        <end position="86"/>
    </location>
</feature>
<dbReference type="RefSeq" id="WP_061770207.1">
    <property type="nucleotide sequence ID" value="NZ_FR904232.1"/>
</dbReference>
<sequence length="366" mass="39687">MTQPQHRYDLPRIIFGVLFIATMIIASFWVIQPFILGLAWAAMVVIATWPLLIKLQKLLWGRRSLAVMAMTLLLILLFILPISLMIGSLVDNSGPVIAWASTLGKLHMPEFVWLQSLPMFGDKIYNSYHALVNAGGAALLAKMQPYFGQTATWFVAQAAHIGRLLLHCTLMLLFSVILYARGEQVALGIRHFAVRLGSERGDAAVLLGGQAIRAVALGVVVTALVQSVLGGIGLALSGIPAATWLTVLIFICCVAQLGPLLVLVPAIIWLYWSGDTTWATVLVIWSCMVATLDNVLRPMLIRMGADLPTLLILLGVIGGLLAFGLIGLFIGPVVLAVSYRLLTAWMDEAAKPTTTLQDVARNLEES</sequence>
<feature type="transmembrane region" description="Helical" evidence="8">
    <location>
        <begin position="37"/>
        <end position="53"/>
    </location>
</feature>
<dbReference type="OrthoDB" id="5298283at2"/>
<reference evidence="9" key="2">
    <citation type="journal article" date="2014" name="Genome Biol. Evol.">
        <title>Settling down: the genome of Serratia symbiotica from the aphid Cinara tujafilina zooms in on the process of accommodation to a cooperative intracellular life.</title>
        <authorList>
            <person name="Manzano-Marin A."/>
            <person name="Latorre A."/>
        </authorList>
    </citation>
    <scope>NUCLEOTIDE SEQUENCE</scope>
    <source>
        <strain evidence="9">SCt-VLC</strain>
    </source>
</reference>
<protein>
    <submittedName>
        <fullName evidence="9">UPF0118 inner membrane protein YdiK</fullName>
    </submittedName>
</protein>
<feature type="transmembrane region" description="Helical" evidence="8">
    <location>
        <begin position="248"/>
        <end position="272"/>
    </location>
</feature>
<evidence type="ECO:0000313" key="9">
    <source>
        <dbReference type="EMBL" id="CDG47749.1"/>
    </source>
</evidence>
<comment type="subcellular location">
    <subcellularLocation>
        <location evidence="1">Cell membrane</location>
        <topology evidence="1">Multi-pass membrane protein</topology>
    </subcellularLocation>
</comment>
<dbReference type="NCBIfam" id="NF008216">
    <property type="entry name" value="PRK10983.1"/>
    <property type="match status" value="1"/>
</dbReference>
<dbReference type="InterPro" id="IPR002549">
    <property type="entry name" value="AI-2E-like"/>
</dbReference>